<dbReference type="SUPFAM" id="SSF57959">
    <property type="entry name" value="Leucine zipper domain"/>
    <property type="match status" value="1"/>
</dbReference>
<evidence type="ECO:0000313" key="4">
    <source>
        <dbReference type="Proteomes" id="UP000076420"/>
    </source>
</evidence>
<evidence type="ECO:0000313" key="3">
    <source>
        <dbReference type="EnsemblMetazoa" id="BGLB010103-PC"/>
    </source>
</evidence>
<dbReference type="GO" id="GO:0000981">
    <property type="term" value="F:DNA-binding transcription factor activity, RNA polymerase II-specific"/>
    <property type="evidence" value="ECO:0007669"/>
    <property type="project" value="TreeGrafter"/>
</dbReference>
<evidence type="ECO:0000259" key="2">
    <source>
        <dbReference type="PROSITE" id="PS50217"/>
    </source>
</evidence>
<dbReference type="VEuPathDB" id="VectorBase:BGLAX_035989"/>
<dbReference type="Gene3D" id="1.20.5.170">
    <property type="match status" value="1"/>
</dbReference>
<feature type="compositionally biased region" description="Basic and acidic residues" evidence="1">
    <location>
        <begin position="273"/>
        <end position="284"/>
    </location>
</feature>
<organism evidence="3 4">
    <name type="scientific">Biomphalaria glabrata</name>
    <name type="common">Bloodfluke planorb</name>
    <name type="synonym">Freshwater snail</name>
    <dbReference type="NCBI Taxonomy" id="6526"/>
    <lineage>
        <taxon>Eukaryota</taxon>
        <taxon>Metazoa</taxon>
        <taxon>Spiralia</taxon>
        <taxon>Lophotrochozoa</taxon>
        <taxon>Mollusca</taxon>
        <taxon>Gastropoda</taxon>
        <taxon>Heterobranchia</taxon>
        <taxon>Euthyneura</taxon>
        <taxon>Panpulmonata</taxon>
        <taxon>Hygrophila</taxon>
        <taxon>Lymnaeoidea</taxon>
        <taxon>Planorbidae</taxon>
        <taxon>Biomphalaria</taxon>
    </lineage>
</organism>
<accession>A0A2C9JYJ5</accession>
<dbReference type="Proteomes" id="UP000076420">
    <property type="component" value="Unassembled WGS sequence"/>
</dbReference>
<dbReference type="AlphaFoldDB" id="A0A2C9JYJ5"/>
<dbReference type="InterPro" id="IPR004827">
    <property type="entry name" value="bZIP"/>
</dbReference>
<dbReference type="OrthoDB" id="10032067at2759"/>
<feature type="compositionally biased region" description="Low complexity" evidence="1">
    <location>
        <begin position="217"/>
        <end position="243"/>
    </location>
</feature>
<feature type="region of interest" description="Disordered" evidence="1">
    <location>
        <begin position="102"/>
        <end position="309"/>
    </location>
</feature>
<protein>
    <recommendedName>
        <fullName evidence="2">BZIP domain-containing protein</fullName>
    </recommendedName>
</protein>
<feature type="compositionally biased region" description="Polar residues" evidence="1">
    <location>
        <begin position="156"/>
        <end position="183"/>
    </location>
</feature>
<dbReference type="EnsemblMetazoa" id="BGLB010103-RC">
    <property type="protein sequence ID" value="BGLB010103-PC"/>
    <property type="gene ID" value="BGLB010103"/>
</dbReference>
<dbReference type="RefSeq" id="XP_013089053.2">
    <property type="nucleotide sequence ID" value="XM_013233599.2"/>
</dbReference>
<proteinExistence type="predicted"/>
<dbReference type="InterPro" id="IPR031106">
    <property type="entry name" value="C/EBP"/>
</dbReference>
<dbReference type="CDD" id="cd14693">
    <property type="entry name" value="bZIP_CEBP"/>
    <property type="match status" value="1"/>
</dbReference>
<dbReference type="VEuPathDB" id="VectorBase:BGLB010103"/>
<feature type="domain" description="BZIP" evidence="2">
    <location>
        <begin position="276"/>
        <end position="339"/>
    </location>
</feature>
<reference evidence="3" key="1">
    <citation type="submission" date="2020-05" db="UniProtKB">
        <authorList>
            <consortium name="EnsemblMetazoa"/>
        </authorList>
    </citation>
    <scope>IDENTIFICATION</scope>
    <source>
        <strain evidence="3">BB02</strain>
    </source>
</reference>
<feature type="compositionally biased region" description="Low complexity" evidence="1">
    <location>
        <begin position="117"/>
        <end position="134"/>
    </location>
</feature>
<dbReference type="Pfam" id="PF07716">
    <property type="entry name" value="bZIP_2"/>
    <property type="match status" value="1"/>
</dbReference>
<evidence type="ECO:0000256" key="1">
    <source>
        <dbReference type="SAM" id="MobiDB-lite"/>
    </source>
</evidence>
<feature type="compositionally biased region" description="Low complexity" evidence="1">
    <location>
        <begin position="144"/>
        <end position="155"/>
    </location>
</feature>
<dbReference type="GO" id="GO:0006351">
    <property type="term" value="P:DNA-templated transcription"/>
    <property type="evidence" value="ECO:0007669"/>
    <property type="project" value="InterPro"/>
</dbReference>
<sequence>MDSLPLSELQTFFANKGELACYASRKFFVESIDCSPLDVLDPMLERALDLSEYICPDIYDHHRSNFSAHISSDFPDCQSLPQVVLDATAVVHEGKYPGEGSVLPPPVVNFLEPGQSPTPSDGSSYYSDDSNSGTPHIPEFSQLTSPAAEAPSTSSFQWPSCSNAISNNDNKFPIRTPSSSNFGMKQEEFPSFDADGFGLPNSLTHMSQPHPPVSEMSPFPFVTSPSTSLPSPSSTIYSVSSPGTPGPSGPSRGRRPHGSSAPYSSKSRRRHVEKGTQEYVDKRARNNVAVRKSRAKAKEKQRETEGRVKDLLDQNHQLQKKVDMLSKELSVLKNVLSSIGSPIPDDFLRLLADSS</sequence>
<feature type="compositionally biased region" description="Basic and acidic residues" evidence="1">
    <location>
        <begin position="296"/>
        <end position="309"/>
    </location>
</feature>
<dbReference type="PANTHER" id="PTHR23334:SF20">
    <property type="entry name" value="BASIC LEUCINE ZIPPER 24"/>
    <property type="match status" value="1"/>
</dbReference>
<dbReference type="PROSITE" id="PS50217">
    <property type="entry name" value="BZIP"/>
    <property type="match status" value="1"/>
</dbReference>
<name>A0A2C9JYJ5_BIOGL</name>
<dbReference type="GO" id="GO:0000978">
    <property type="term" value="F:RNA polymerase II cis-regulatory region sequence-specific DNA binding"/>
    <property type="evidence" value="ECO:0007669"/>
    <property type="project" value="TreeGrafter"/>
</dbReference>
<dbReference type="PANTHER" id="PTHR23334">
    <property type="entry name" value="CCAAT/ENHANCER BINDING PROTEIN"/>
    <property type="match status" value="1"/>
</dbReference>
<dbReference type="SMART" id="SM00338">
    <property type="entry name" value="BRLZ"/>
    <property type="match status" value="1"/>
</dbReference>
<gene>
    <name evidence="3" type="primary">106073122</name>
</gene>
<dbReference type="KEGG" id="bgt:106073122"/>
<dbReference type="InterPro" id="IPR046347">
    <property type="entry name" value="bZIP_sf"/>
</dbReference>
<dbReference type="STRING" id="6526.A0A2C9JYJ5"/>